<feature type="region of interest" description="Disordered" evidence="1">
    <location>
        <begin position="547"/>
        <end position="576"/>
    </location>
</feature>
<proteinExistence type="predicted"/>
<evidence type="ECO:0000256" key="1">
    <source>
        <dbReference type="SAM" id="MobiDB-lite"/>
    </source>
</evidence>
<name>A0AA36NJB8_9DINO</name>
<protein>
    <submittedName>
        <fullName evidence="2">Uncharacterized protein</fullName>
    </submittedName>
</protein>
<reference evidence="2" key="1">
    <citation type="submission" date="2023-08" db="EMBL/GenBank/DDBJ databases">
        <authorList>
            <person name="Chen Y."/>
            <person name="Shah S."/>
            <person name="Dougan E. K."/>
            <person name="Thang M."/>
            <person name="Chan C."/>
        </authorList>
    </citation>
    <scope>NUCLEOTIDE SEQUENCE</scope>
</reference>
<feature type="region of interest" description="Disordered" evidence="1">
    <location>
        <begin position="735"/>
        <end position="788"/>
    </location>
</feature>
<sequence length="1229" mass="133436">MPVGENVADSRKIGIKEEGLDLHSGFTKEEDAGVCKIETGTAVKVEHAESSHQVPTTATGSVKVEPQAGGSLTKLEKVEPGVVKGEPGSSAETGPQWARPGDGKPALPEFEEQVSLWARQCAKFRKRATWMPTRPCCPANVFFSNPVAPQEKDPPCVQRLSQKELSCLRRFFECCGRSGSRARGSRLTGQRRGMHEDVALDAGPAQQHLAGRGWAYDEQSGVRRLSSAGGADAMKGVQVWESIGTAEQPAAALEQPRPVDRAAPGQSASLVPAVPNHGVKPARVRSKQQEKQSGVPNISWHRSMFCWRLQWAEKGQKGGEAARHIQCFGISRFMKDGLNEAEAEAAALEAAKAFRAQLVAKGRIKEKLRDESLTSDVPGVKFAKASKKWRVEIPKPGGGRIQGGYFTEKAEAEARALELRELHGLQRSVKASASRAEHAAAVAQLPVFQPKAPFQGVSWERLKQCWHAQFMCNKRKCNKAQVQAMEAKQRQMESELQELRAGRRPATRVWAVGGGVTAVHDGDLGEGGSCEFLGLCLRKACFGPRPAQRSDVTGSHQEVRGRDMRSSLSSTGALPRPESFVPDFPLHVGGAAGMKVEKIKEEISEQVGLAPGIKLESPIKKELCQPGEDSVQPVKRRRLRRHDMHVGQHVDAACGKIGAKEEGGDLHGFWLQVKQEVKEEAQSMDEESLMEGCFTKDAGVCKIEAGMAVKEEHAERSHQVGSEAVAPITVKAEPQAGGSVSKLEKVKMEPARLPEASTAGVVKVEPGSSAEARPQRTDPADGKPAPPEFEEQVALWARQCAEFRKRATWMPTRPCCPANVFFSNPVAPQEKDPPCVQRLSQKELSCLRRFFERGHPVFSAARETGPTAKVPKRAVSGAAAASAAAQEEAGLPASGAACMKMWPWMRDLPSNIWAGRGWAYDEQSGPRRLSSSGGADAMKGVQVWESIGTAEQPAAALEQPRPVDRAAPSQSASPVPAAPNHSVKPAKVLAKQQEKQSGVPGISWQKRNFCWQLQWTEKGQKGGEAARHIQNFSASSFMKDGLNEAEAEAAALEAAKAFRAQLVAQGRIKEKLRDESLTSDVPGVKFAKASKKWRVEIPKPGGGRIQGGYFKEKAEAEARALQLRELHGLQRSVKASVSREEHAAAVAQLPVFQPKVPFLGVFWDRQNQGWRADTGGKNRKQGGFKPLDHSEAELEKAFAKAVAWLKKQRKEMASQGMAAKGKKGQSKKA</sequence>
<feature type="compositionally biased region" description="Low complexity" evidence="1">
    <location>
        <begin position="966"/>
        <end position="979"/>
    </location>
</feature>
<dbReference type="AlphaFoldDB" id="A0AA36NJB8"/>
<feature type="compositionally biased region" description="Polar residues" evidence="1">
    <location>
        <begin position="51"/>
        <end position="60"/>
    </location>
</feature>
<dbReference type="Proteomes" id="UP001178507">
    <property type="component" value="Unassembled WGS sequence"/>
</dbReference>
<feature type="compositionally biased region" description="Basic residues" evidence="1">
    <location>
        <begin position="1220"/>
        <end position="1229"/>
    </location>
</feature>
<dbReference type="Gene3D" id="1.20.5.2050">
    <property type="match status" value="2"/>
</dbReference>
<feature type="region of interest" description="Disordered" evidence="1">
    <location>
        <begin position="46"/>
        <end position="107"/>
    </location>
</feature>
<keyword evidence="3" id="KW-1185">Reference proteome</keyword>
<feature type="compositionally biased region" description="Basic and acidic residues" evidence="1">
    <location>
        <begin position="742"/>
        <end position="752"/>
    </location>
</feature>
<evidence type="ECO:0000313" key="3">
    <source>
        <dbReference type="Proteomes" id="UP001178507"/>
    </source>
</evidence>
<feature type="region of interest" description="Disordered" evidence="1">
    <location>
        <begin position="1210"/>
        <end position="1229"/>
    </location>
</feature>
<feature type="region of interest" description="Disordered" evidence="1">
    <location>
        <begin position="952"/>
        <end position="997"/>
    </location>
</feature>
<organism evidence="2 3">
    <name type="scientific">Effrenium voratum</name>
    <dbReference type="NCBI Taxonomy" id="2562239"/>
    <lineage>
        <taxon>Eukaryota</taxon>
        <taxon>Sar</taxon>
        <taxon>Alveolata</taxon>
        <taxon>Dinophyceae</taxon>
        <taxon>Suessiales</taxon>
        <taxon>Symbiodiniaceae</taxon>
        <taxon>Effrenium</taxon>
    </lineage>
</organism>
<accession>A0AA36NJB8</accession>
<gene>
    <name evidence="2" type="ORF">EVOR1521_LOCUS30554</name>
</gene>
<feature type="region of interest" description="Disordered" evidence="1">
    <location>
        <begin position="260"/>
        <end position="295"/>
    </location>
</feature>
<evidence type="ECO:0000313" key="2">
    <source>
        <dbReference type="EMBL" id="CAJ1409462.1"/>
    </source>
</evidence>
<dbReference type="EMBL" id="CAUJNA010003771">
    <property type="protein sequence ID" value="CAJ1409462.1"/>
    <property type="molecule type" value="Genomic_DNA"/>
</dbReference>
<comment type="caution">
    <text evidence="2">The sequence shown here is derived from an EMBL/GenBank/DDBJ whole genome shotgun (WGS) entry which is preliminary data.</text>
</comment>